<dbReference type="InterPro" id="IPR041628">
    <property type="entry name" value="ChlI/MoxR_AAA_lid"/>
</dbReference>
<dbReference type="FunFam" id="3.40.50.300:FF:000640">
    <property type="entry name" value="MoxR family ATPase"/>
    <property type="match status" value="1"/>
</dbReference>
<dbReference type="GO" id="GO:0005524">
    <property type="term" value="F:ATP binding"/>
    <property type="evidence" value="ECO:0007669"/>
    <property type="project" value="UniProtKB-KW"/>
</dbReference>
<dbReference type="GO" id="GO:0016887">
    <property type="term" value="F:ATP hydrolysis activity"/>
    <property type="evidence" value="ECO:0007669"/>
    <property type="project" value="InterPro"/>
</dbReference>
<evidence type="ECO:0000259" key="4">
    <source>
        <dbReference type="Pfam" id="PF07726"/>
    </source>
</evidence>
<dbReference type="Gene3D" id="3.40.50.300">
    <property type="entry name" value="P-loop containing nucleotide triphosphate hydrolases"/>
    <property type="match status" value="1"/>
</dbReference>
<dbReference type="Proteomes" id="UP000006062">
    <property type="component" value="Chromosome"/>
</dbReference>
<keyword evidence="1" id="KW-0547">Nucleotide-binding</keyword>
<reference evidence="6 7" key="1">
    <citation type="submission" date="2012-06" db="EMBL/GenBank/DDBJ databases">
        <title>Complete sequence of Thiocystis violascens DSM 198.</title>
        <authorList>
            <consortium name="US DOE Joint Genome Institute"/>
            <person name="Lucas S."/>
            <person name="Han J."/>
            <person name="Lapidus A."/>
            <person name="Cheng J.-F."/>
            <person name="Goodwin L."/>
            <person name="Pitluck S."/>
            <person name="Peters L."/>
            <person name="Ovchinnikova G."/>
            <person name="Teshima H."/>
            <person name="Detter J.C."/>
            <person name="Han C."/>
            <person name="Tapia R."/>
            <person name="Land M."/>
            <person name="Hauser L."/>
            <person name="Kyrpides N."/>
            <person name="Ivanova N."/>
            <person name="Pagani I."/>
            <person name="Vogl K."/>
            <person name="Liu Z."/>
            <person name="Frigaard N.-U."/>
            <person name="Bryant D."/>
            <person name="Woyke T."/>
        </authorList>
    </citation>
    <scope>NUCLEOTIDE SEQUENCE [LARGE SCALE GENOMIC DNA]</scope>
    <source>
        <strain evidence="7">ATCC 17096 / DSM 198 / 6111</strain>
    </source>
</reference>
<dbReference type="RefSeq" id="WP_014776737.1">
    <property type="nucleotide sequence ID" value="NC_018012.1"/>
</dbReference>
<dbReference type="KEGG" id="tvi:Thivi_0153"/>
<sequence>MLERTEQSVAAIEDGLPESGLIPVIAQLNRIILGKEEQIRLALTCLLADGHLLIEDIPGLGKTVLAHALGRTLGLSYQRVQFTSDLLPGDVIGTSIYDRNKGVFVFSQGPVFTQLLLADEINRATPKCQSALLEAMEERQVSADGATRELPRPFFVIATQNPTEQIGTYPLPESQLDRFLLCISMGYPNRSAELELLRGENRRRMLETLEPIVSARQLSAMQRRVETVKVSESVLDYLYRLIDFTRTSEMFQVGLSTRAGLGLLRAAQAWALLHGQDRLLPGDIQKVLGPTVGHRLVPLAGRLSAQRIGDEIIARVPVE</sequence>
<evidence type="ECO:0000256" key="1">
    <source>
        <dbReference type="ARBA" id="ARBA00022741"/>
    </source>
</evidence>
<evidence type="ECO:0000313" key="6">
    <source>
        <dbReference type="EMBL" id="AFL72229.1"/>
    </source>
</evidence>
<dbReference type="InterPro" id="IPR050764">
    <property type="entry name" value="CbbQ/NirQ/NorQ/GpvN"/>
</dbReference>
<feature type="domain" description="ATPase AAA-3" evidence="4">
    <location>
        <begin position="51"/>
        <end position="181"/>
    </location>
</feature>
<feature type="domain" description="ChlI/MoxR AAA lid" evidence="5">
    <location>
        <begin position="245"/>
        <end position="301"/>
    </location>
</feature>
<dbReference type="STRING" id="765911.Thivi_0153"/>
<dbReference type="EMBL" id="CP003154">
    <property type="protein sequence ID" value="AFL72229.1"/>
    <property type="molecule type" value="Genomic_DNA"/>
</dbReference>
<dbReference type="PANTHER" id="PTHR42759:SF5">
    <property type="entry name" value="METHANOL DEHYDROGENASE REGULATOR"/>
    <property type="match status" value="1"/>
</dbReference>
<evidence type="ECO:0000259" key="5">
    <source>
        <dbReference type="Pfam" id="PF17863"/>
    </source>
</evidence>
<proteinExistence type="inferred from homology"/>
<dbReference type="AlphaFoldDB" id="I3Y5G1"/>
<dbReference type="CDD" id="cd00009">
    <property type="entry name" value="AAA"/>
    <property type="match status" value="1"/>
</dbReference>
<comment type="similarity">
    <text evidence="3">Belongs to the MoxR family.</text>
</comment>
<dbReference type="HOGENOM" id="CLU_034716_2_0_6"/>
<accession>I3Y5G1</accession>
<evidence type="ECO:0000313" key="7">
    <source>
        <dbReference type="Proteomes" id="UP000006062"/>
    </source>
</evidence>
<keyword evidence="7" id="KW-1185">Reference proteome</keyword>
<dbReference type="Pfam" id="PF07726">
    <property type="entry name" value="AAA_3"/>
    <property type="match status" value="1"/>
</dbReference>
<evidence type="ECO:0000256" key="3">
    <source>
        <dbReference type="ARBA" id="ARBA00061607"/>
    </source>
</evidence>
<dbReference type="eggNOG" id="COG0714">
    <property type="taxonomic scope" value="Bacteria"/>
</dbReference>
<protein>
    <submittedName>
        <fullName evidence="6">MoxR-like ATPase</fullName>
    </submittedName>
</protein>
<gene>
    <name evidence="6" type="ordered locus">Thivi_0153</name>
</gene>
<name>I3Y5G1_THIV6</name>
<evidence type="ECO:0000256" key="2">
    <source>
        <dbReference type="ARBA" id="ARBA00022840"/>
    </source>
</evidence>
<keyword evidence="2" id="KW-0067">ATP-binding</keyword>
<dbReference type="PIRSF" id="PIRSF002849">
    <property type="entry name" value="AAA_ATPase_chaperone_MoxR_prd"/>
    <property type="match status" value="1"/>
</dbReference>
<dbReference type="PANTHER" id="PTHR42759">
    <property type="entry name" value="MOXR FAMILY PROTEIN"/>
    <property type="match status" value="1"/>
</dbReference>
<dbReference type="InterPro" id="IPR011703">
    <property type="entry name" value="ATPase_AAA-3"/>
</dbReference>
<dbReference type="OrthoDB" id="9808397at2"/>
<dbReference type="Gene3D" id="1.10.8.80">
    <property type="entry name" value="Magnesium chelatase subunit I, C-Terminal domain"/>
    <property type="match status" value="1"/>
</dbReference>
<organism evidence="6 7">
    <name type="scientific">Thiocystis violascens (strain ATCC 17096 / DSM 198 / 6111)</name>
    <name type="common">Chromatium violascens</name>
    <dbReference type="NCBI Taxonomy" id="765911"/>
    <lineage>
        <taxon>Bacteria</taxon>
        <taxon>Pseudomonadati</taxon>
        <taxon>Pseudomonadota</taxon>
        <taxon>Gammaproteobacteria</taxon>
        <taxon>Chromatiales</taxon>
        <taxon>Chromatiaceae</taxon>
        <taxon>Thiocystis</taxon>
    </lineage>
</organism>
<dbReference type="InterPro" id="IPR027417">
    <property type="entry name" value="P-loop_NTPase"/>
</dbReference>
<dbReference type="Pfam" id="PF17863">
    <property type="entry name" value="AAA_lid_2"/>
    <property type="match status" value="1"/>
</dbReference>
<dbReference type="SUPFAM" id="SSF52540">
    <property type="entry name" value="P-loop containing nucleoside triphosphate hydrolases"/>
    <property type="match status" value="1"/>
</dbReference>